<evidence type="ECO:0000259" key="8">
    <source>
        <dbReference type="Pfam" id="PF13359"/>
    </source>
</evidence>
<sequence length="420" mass="47685">MDFSIIKATMQNIVGEQHSDSSSDDEELEFLALFGVNAPLNARYNVAGVGGEKRRFYDGAKSGQDWIDDLKAGHHDRMLNAMRMNVPSFLKLCEILVNGNFIKQDYRKRVQAEEAIGLALHCVSHDERHRNLAERFLHSTETIHRNIKEALQAIVRLAPILIRPRNETGVHPKIYNSNAFYPWFKDCVGAIDGTLIPASAPLTRQRAFRSRKGEISQNVLATCDHDMRFTYIYAGVEGSAHDARVFQHAVVSPDSSFPMPPAGKYYLVDSAYKNMPGFLAPHKGHRYQRDQFGGGSGGPRGKYELFNHRHSQLRNVIERTFGVLKARFPILKGPMPNYLMNTQVELVIACCVLHNFIRDEHPHDELFARESGEDEEDYADPGAQPQQIDLSAAAQRNWNSFRMAITDHMFDHRNGRYVPH</sequence>
<dbReference type="GeneID" id="140010001"/>
<evidence type="ECO:0000256" key="2">
    <source>
        <dbReference type="ARBA" id="ARBA00004123"/>
    </source>
</evidence>
<evidence type="ECO:0000256" key="5">
    <source>
        <dbReference type="ARBA" id="ARBA00022723"/>
    </source>
</evidence>
<evidence type="ECO:0000256" key="1">
    <source>
        <dbReference type="ARBA" id="ARBA00001968"/>
    </source>
</evidence>
<dbReference type="PANTHER" id="PTHR22930:SF221">
    <property type="entry name" value="NUCLEASE HARBI1"/>
    <property type="match status" value="1"/>
</dbReference>
<evidence type="ECO:0000256" key="3">
    <source>
        <dbReference type="ARBA" id="ARBA00006958"/>
    </source>
</evidence>
<keyword evidence="4" id="KW-0540">Nuclease</keyword>
<dbReference type="InterPro" id="IPR045249">
    <property type="entry name" value="HARBI1-like"/>
</dbReference>
<keyword evidence="5" id="KW-0479">Metal-binding</keyword>
<reference evidence="11" key="1">
    <citation type="submission" date="2025-08" db="UniProtKB">
        <authorList>
            <consortium name="RefSeq"/>
        </authorList>
    </citation>
    <scope>IDENTIFICATION</scope>
    <source>
        <tissue evidence="11">Leaves</tissue>
    </source>
</reference>
<evidence type="ECO:0000256" key="6">
    <source>
        <dbReference type="ARBA" id="ARBA00022801"/>
    </source>
</evidence>
<evidence type="ECO:0000313" key="11">
    <source>
        <dbReference type="RefSeq" id="XP_071912467.1"/>
    </source>
</evidence>
<gene>
    <name evidence="11" type="primary">LOC140010001</name>
</gene>
<dbReference type="Pfam" id="PF26138">
    <property type="entry name" value="DUF8040"/>
    <property type="match status" value="1"/>
</dbReference>
<evidence type="ECO:0000256" key="4">
    <source>
        <dbReference type="ARBA" id="ARBA00022722"/>
    </source>
</evidence>
<dbReference type="InterPro" id="IPR027806">
    <property type="entry name" value="HARBI1_dom"/>
</dbReference>
<comment type="similarity">
    <text evidence="3">Belongs to the HARBI1 family.</text>
</comment>
<dbReference type="Proteomes" id="UP001652660">
    <property type="component" value="Chromosome 6e"/>
</dbReference>
<name>A0ABM4UYW6_COFAR</name>
<organism evidence="10 11">
    <name type="scientific">Coffea arabica</name>
    <name type="common">Arabian coffee</name>
    <dbReference type="NCBI Taxonomy" id="13443"/>
    <lineage>
        <taxon>Eukaryota</taxon>
        <taxon>Viridiplantae</taxon>
        <taxon>Streptophyta</taxon>
        <taxon>Embryophyta</taxon>
        <taxon>Tracheophyta</taxon>
        <taxon>Spermatophyta</taxon>
        <taxon>Magnoliopsida</taxon>
        <taxon>eudicotyledons</taxon>
        <taxon>Gunneridae</taxon>
        <taxon>Pentapetalae</taxon>
        <taxon>asterids</taxon>
        <taxon>lamiids</taxon>
        <taxon>Gentianales</taxon>
        <taxon>Rubiaceae</taxon>
        <taxon>Ixoroideae</taxon>
        <taxon>Gardenieae complex</taxon>
        <taxon>Bertiereae - Coffeeae clade</taxon>
        <taxon>Coffeeae</taxon>
        <taxon>Coffea</taxon>
    </lineage>
</organism>
<keyword evidence="7" id="KW-0539">Nucleus</keyword>
<feature type="domain" description="DUF8040" evidence="9">
    <location>
        <begin position="61"/>
        <end position="155"/>
    </location>
</feature>
<keyword evidence="10" id="KW-1185">Reference proteome</keyword>
<dbReference type="Pfam" id="PF13359">
    <property type="entry name" value="DDE_Tnp_4"/>
    <property type="match status" value="1"/>
</dbReference>
<evidence type="ECO:0000313" key="10">
    <source>
        <dbReference type="Proteomes" id="UP001652660"/>
    </source>
</evidence>
<dbReference type="PANTHER" id="PTHR22930">
    <property type="match status" value="1"/>
</dbReference>
<dbReference type="InterPro" id="IPR058353">
    <property type="entry name" value="DUF8040"/>
</dbReference>
<comment type="cofactor">
    <cofactor evidence="1">
        <name>a divalent metal cation</name>
        <dbReference type="ChEBI" id="CHEBI:60240"/>
    </cofactor>
</comment>
<accession>A0ABM4UYW6</accession>
<proteinExistence type="inferred from homology"/>
<evidence type="ECO:0008006" key="12">
    <source>
        <dbReference type="Google" id="ProtNLM"/>
    </source>
</evidence>
<keyword evidence="6" id="KW-0378">Hydrolase</keyword>
<evidence type="ECO:0000256" key="7">
    <source>
        <dbReference type="ARBA" id="ARBA00023242"/>
    </source>
</evidence>
<evidence type="ECO:0000259" key="9">
    <source>
        <dbReference type="Pfam" id="PF26138"/>
    </source>
</evidence>
<dbReference type="RefSeq" id="XP_071912467.1">
    <property type="nucleotide sequence ID" value="XM_072056366.1"/>
</dbReference>
<protein>
    <recommendedName>
        <fullName evidence="12">Nuclease HARBI1</fullName>
    </recommendedName>
</protein>
<comment type="subcellular location">
    <subcellularLocation>
        <location evidence="2">Nucleus</location>
    </subcellularLocation>
</comment>
<feature type="domain" description="DDE Tnp4" evidence="8">
    <location>
        <begin position="191"/>
        <end position="355"/>
    </location>
</feature>